<evidence type="ECO:0000313" key="1">
    <source>
        <dbReference type="EMBL" id="AMR58240.1"/>
    </source>
</evidence>
<proteinExistence type="predicted"/>
<dbReference type="Proteomes" id="UP000222854">
    <property type="component" value="Segment"/>
</dbReference>
<evidence type="ECO:0000313" key="2">
    <source>
        <dbReference type="Proteomes" id="UP000222854"/>
    </source>
</evidence>
<dbReference type="InterPro" id="IPR035408">
    <property type="entry name" value="Phi29_Phage_SSB"/>
</dbReference>
<protein>
    <submittedName>
        <fullName evidence="1">Single-stranded DNA binding protein</fullName>
    </submittedName>
</protein>
<dbReference type="EMBL" id="KU831549">
    <property type="protein sequence ID" value="AMR58240.1"/>
    <property type="molecule type" value="Genomic_DNA"/>
</dbReference>
<dbReference type="Pfam" id="PF17427">
    <property type="entry name" value="Phi29_Phage_SSB"/>
    <property type="match status" value="1"/>
</dbReference>
<gene>
    <name evidence="1" type="ORF">Goe1_c00110</name>
</gene>
<name>A0A142IG85_9CAUD</name>
<accession>A0A142IG85</accession>
<sequence length="122" mass="13162">MTNEIKATFDVTTLEGRMKILNAKNAGGTSLKTCEDGAIIEAVGIAQYQQESDTYGDMKEETVTAIFTADGNVISAISKTVAEAASEIIELVKEFNLETFKVKVSKQKSSKGNEFFSLLLVG</sequence>
<keyword evidence="2" id="KW-1185">Reference proteome</keyword>
<reference evidence="1 2" key="1">
    <citation type="submission" date="2016-02" db="EMBL/GenBank/DDBJ databases">
        <title>Genome sequence of Bacillus subtilis phage vB_BsuP_Goe1.</title>
        <authorList>
            <person name="Hertel R."/>
            <person name="Willms I.M."/>
            <person name="Daniel R."/>
        </authorList>
    </citation>
    <scope>NUCLEOTIDE SEQUENCE [LARGE SCALE GENOMIC DNA]</scope>
</reference>
<organism evidence="1 2">
    <name type="scientific">Bacillus phage vB_BsuP-Goe1</name>
    <dbReference type="NCBI Taxonomy" id="1807511"/>
    <lineage>
        <taxon>Viruses</taxon>
        <taxon>Duplodnaviria</taxon>
        <taxon>Heunggongvirae</taxon>
        <taxon>Uroviricota</taxon>
        <taxon>Caudoviricetes</taxon>
        <taxon>Salasmaviridae</taxon>
        <taxon>Picovirinae</taxon>
        <taxon>Beecentumtrevirus</taxon>
        <taxon>Beecentumtrevirus Goe1</taxon>
    </lineage>
</organism>